<dbReference type="Proteomes" id="UP000800039">
    <property type="component" value="Unassembled WGS sequence"/>
</dbReference>
<dbReference type="RefSeq" id="XP_040785387.1">
    <property type="nucleotide sequence ID" value="XM_040933641.1"/>
</dbReference>
<dbReference type="EMBL" id="ML976617">
    <property type="protein sequence ID" value="KAF1842824.1"/>
    <property type="molecule type" value="Genomic_DNA"/>
</dbReference>
<accession>A0A9P4L612</accession>
<protein>
    <submittedName>
        <fullName evidence="4">S-adenosyl-L-methionine-dependent methyltransferase</fullName>
    </submittedName>
</protein>
<dbReference type="CDD" id="cd02440">
    <property type="entry name" value="AdoMet_MTases"/>
    <property type="match status" value="1"/>
</dbReference>
<dbReference type="Gene3D" id="3.40.50.150">
    <property type="entry name" value="Vaccinia Virus protein VP39"/>
    <property type="match status" value="1"/>
</dbReference>
<dbReference type="Gene3D" id="1.10.150.290">
    <property type="entry name" value="S-adenosyl-L-methionine-dependent methyltransferases"/>
    <property type="match status" value="1"/>
</dbReference>
<evidence type="ECO:0000256" key="2">
    <source>
        <dbReference type="ARBA" id="ARBA00022679"/>
    </source>
</evidence>
<dbReference type="Pfam" id="PF13649">
    <property type="entry name" value="Methyltransf_25"/>
    <property type="match status" value="1"/>
</dbReference>
<dbReference type="InterPro" id="IPR041698">
    <property type="entry name" value="Methyltransf_25"/>
</dbReference>
<dbReference type="InterPro" id="IPR023149">
    <property type="entry name" value="Trans_acon_MeTrfase_C"/>
</dbReference>
<evidence type="ECO:0000256" key="1">
    <source>
        <dbReference type="ARBA" id="ARBA00022603"/>
    </source>
</evidence>
<evidence type="ECO:0000313" key="4">
    <source>
        <dbReference type="EMBL" id="KAF1842824.1"/>
    </source>
</evidence>
<dbReference type="GeneID" id="63850892"/>
<proteinExistence type="predicted"/>
<gene>
    <name evidence="4" type="ORF">K460DRAFT_367767</name>
</gene>
<dbReference type="InterPro" id="IPR029063">
    <property type="entry name" value="SAM-dependent_MTases_sf"/>
</dbReference>
<name>A0A9P4L612_9PLEO</name>
<evidence type="ECO:0000259" key="3">
    <source>
        <dbReference type="Pfam" id="PF13649"/>
    </source>
</evidence>
<keyword evidence="2" id="KW-0808">Transferase</keyword>
<keyword evidence="5" id="KW-1185">Reference proteome</keyword>
<organism evidence="4 5">
    <name type="scientific">Cucurbitaria berberidis CBS 394.84</name>
    <dbReference type="NCBI Taxonomy" id="1168544"/>
    <lineage>
        <taxon>Eukaryota</taxon>
        <taxon>Fungi</taxon>
        <taxon>Dikarya</taxon>
        <taxon>Ascomycota</taxon>
        <taxon>Pezizomycotina</taxon>
        <taxon>Dothideomycetes</taxon>
        <taxon>Pleosporomycetidae</taxon>
        <taxon>Pleosporales</taxon>
        <taxon>Pleosporineae</taxon>
        <taxon>Cucurbitariaceae</taxon>
        <taxon>Cucurbitaria</taxon>
    </lineage>
</organism>
<sequence length="335" mass="37592">MISRAPLRISQPLSWARNTVTNALYHTMTCTSQQVQRQRLPYKHQNRSISTTPRRTMAAPTTKDWSATQYLKFNNERTRAVYDLVAQVTPHISTSTPRIYDLGCGPGNSTQVLRDAFPGAKLTGMDSSPDMLEKARSALPDVEFVTGDLATFESGQEPDLLFSNAVFHWLRHTSRIPTLTRLFASLRPGGVVAIQVPDNYHEASHALMRDTALLPDSAWSSSFSDTRIGDVGDRDRPDLDPIEPPEEFYNALIPLAGSVNVWRTNYFHVLKDAGAIVEWVKGTGLQPYLNRIDGEEAKSAFLGEYERRLKRAYLQLVDGKVLLGYPRLFVVAVRK</sequence>
<reference evidence="4" key="1">
    <citation type="submission" date="2020-01" db="EMBL/GenBank/DDBJ databases">
        <authorList>
            <consortium name="DOE Joint Genome Institute"/>
            <person name="Haridas S."/>
            <person name="Albert R."/>
            <person name="Binder M."/>
            <person name="Bloem J."/>
            <person name="Labutti K."/>
            <person name="Salamov A."/>
            <person name="Andreopoulos B."/>
            <person name="Baker S.E."/>
            <person name="Barry K."/>
            <person name="Bills G."/>
            <person name="Bluhm B.H."/>
            <person name="Cannon C."/>
            <person name="Castanera R."/>
            <person name="Culley D.E."/>
            <person name="Daum C."/>
            <person name="Ezra D."/>
            <person name="Gonzalez J.B."/>
            <person name="Henrissat B."/>
            <person name="Kuo A."/>
            <person name="Liang C."/>
            <person name="Lipzen A."/>
            <person name="Lutzoni F."/>
            <person name="Magnuson J."/>
            <person name="Mondo S."/>
            <person name="Nolan M."/>
            <person name="Ohm R."/>
            <person name="Pangilinan J."/>
            <person name="Park H.-J."/>
            <person name="Ramirez L."/>
            <person name="Alfaro M."/>
            <person name="Sun H."/>
            <person name="Tritt A."/>
            <person name="Yoshinaga Y."/>
            <person name="Zwiers L.-H."/>
            <person name="Turgeon B.G."/>
            <person name="Goodwin S.B."/>
            <person name="Spatafora J.W."/>
            <person name="Crous P.W."/>
            <person name="Grigoriev I.V."/>
        </authorList>
    </citation>
    <scope>NUCLEOTIDE SEQUENCE</scope>
    <source>
        <strain evidence="4">CBS 394.84</strain>
    </source>
</reference>
<dbReference type="GO" id="GO:0030798">
    <property type="term" value="F:trans-aconitate 2-methyltransferase activity"/>
    <property type="evidence" value="ECO:0007669"/>
    <property type="project" value="InterPro"/>
</dbReference>
<comment type="caution">
    <text evidence="4">The sequence shown here is derived from an EMBL/GenBank/DDBJ whole genome shotgun (WGS) entry which is preliminary data.</text>
</comment>
<keyword evidence="1 4" id="KW-0489">Methyltransferase</keyword>
<evidence type="ECO:0000313" key="5">
    <source>
        <dbReference type="Proteomes" id="UP000800039"/>
    </source>
</evidence>
<dbReference type="PANTHER" id="PTHR43861:SF1">
    <property type="entry name" value="TRANS-ACONITATE 2-METHYLTRANSFERASE"/>
    <property type="match status" value="1"/>
</dbReference>
<feature type="domain" description="Methyltransferase" evidence="3">
    <location>
        <begin position="99"/>
        <end position="190"/>
    </location>
</feature>
<dbReference type="PANTHER" id="PTHR43861">
    <property type="entry name" value="TRANS-ACONITATE 2-METHYLTRANSFERASE-RELATED"/>
    <property type="match status" value="1"/>
</dbReference>
<dbReference type="AlphaFoldDB" id="A0A9P4L612"/>
<dbReference type="SUPFAM" id="SSF53335">
    <property type="entry name" value="S-adenosyl-L-methionine-dependent methyltransferases"/>
    <property type="match status" value="1"/>
</dbReference>
<dbReference type="GO" id="GO:0032259">
    <property type="term" value="P:methylation"/>
    <property type="evidence" value="ECO:0007669"/>
    <property type="project" value="UniProtKB-KW"/>
</dbReference>
<dbReference type="OrthoDB" id="66144at2759"/>